<keyword evidence="6" id="KW-0862">Zinc</keyword>
<organism evidence="8 9">
    <name type="scientific">Lactuca virosa</name>
    <dbReference type="NCBI Taxonomy" id="75947"/>
    <lineage>
        <taxon>Eukaryota</taxon>
        <taxon>Viridiplantae</taxon>
        <taxon>Streptophyta</taxon>
        <taxon>Embryophyta</taxon>
        <taxon>Tracheophyta</taxon>
        <taxon>Spermatophyta</taxon>
        <taxon>Magnoliopsida</taxon>
        <taxon>eudicotyledons</taxon>
        <taxon>Gunneridae</taxon>
        <taxon>Pentapetalae</taxon>
        <taxon>asterids</taxon>
        <taxon>campanulids</taxon>
        <taxon>Asterales</taxon>
        <taxon>Asteraceae</taxon>
        <taxon>Cichorioideae</taxon>
        <taxon>Cichorieae</taxon>
        <taxon>Lactucinae</taxon>
        <taxon>Lactuca</taxon>
    </lineage>
</organism>
<evidence type="ECO:0000313" key="9">
    <source>
        <dbReference type="Proteomes" id="UP001157418"/>
    </source>
</evidence>
<dbReference type="InterPro" id="IPR013083">
    <property type="entry name" value="Znf_RING/FYVE/PHD"/>
</dbReference>
<evidence type="ECO:0000256" key="1">
    <source>
        <dbReference type="ARBA" id="ARBA00022679"/>
    </source>
</evidence>
<proteinExistence type="predicted"/>
<protein>
    <recommendedName>
        <fullName evidence="7">RING-type domain-containing protein</fullName>
    </recommendedName>
</protein>
<dbReference type="AlphaFoldDB" id="A0AAU9PYZ9"/>
<sequence>MEPRTDLSDLEDVLEKRKTMQEARKKTVTEGVDCIIPMSSTRNVRNVHKAWFANEDAVRKLPFGICFESYTLDNVSTAACGHPFCNTCSPAYISKSISYSPDCLTLRCLIPSSGVVVDVGMVNMFTLDEDKKKYRCYLLRTYNL</sequence>
<dbReference type="GO" id="GO:0008270">
    <property type="term" value="F:zinc ion binding"/>
    <property type="evidence" value="ECO:0007669"/>
    <property type="project" value="UniProtKB-KW"/>
</dbReference>
<keyword evidence="5" id="KW-0833">Ubl conjugation pathway</keyword>
<keyword evidence="4" id="KW-0863">Zinc-finger</keyword>
<dbReference type="SUPFAM" id="SSF57850">
    <property type="entry name" value="RING/U-box"/>
    <property type="match status" value="1"/>
</dbReference>
<evidence type="ECO:0000256" key="2">
    <source>
        <dbReference type="ARBA" id="ARBA00022723"/>
    </source>
</evidence>
<dbReference type="Pfam" id="PF00097">
    <property type="entry name" value="zf-C3HC4"/>
    <property type="match status" value="1"/>
</dbReference>
<keyword evidence="1" id="KW-0808">Transferase</keyword>
<dbReference type="GO" id="GO:0016740">
    <property type="term" value="F:transferase activity"/>
    <property type="evidence" value="ECO:0007669"/>
    <property type="project" value="UniProtKB-KW"/>
</dbReference>
<reference evidence="8 9" key="1">
    <citation type="submission" date="2022-01" db="EMBL/GenBank/DDBJ databases">
        <authorList>
            <person name="Xiong W."/>
            <person name="Schranz E."/>
        </authorList>
    </citation>
    <scope>NUCLEOTIDE SEQUENCE [LARGE SCALE GENOMIC DNA]</scope>
</reference>
<evidence type="ECO:0000259" key="7">
    <source>
        <dbReference type="PROSITE" id="PS51873"/>
    </source>
</evidence>
<keyword evidence="3" id="KW-0677">Repeat</keyword>
<dbReference type="PROSITE" id="PS51873">
    <property type="entry name" value="TRIAD"/>
    <property type="match status" value="1"/>
</dbReference>
<keyword evidence="2" id="KW-0479">Metal-binding</keyword>
<evidence type="ECO:0000313" key="8">
    <source>
        <dbReference type="EMBL" id="CAH1454725.1"/>
    </source>
</evidence>
<gene>
    <name evidence="8" type="ORF">LVIROSA_LOCUS39883</name>
</gene>
<evidence type="ECO:0000256" key="5">
    <source>
        <dbReference type="ARBA" id="ARBA00022786"/>
    </source>
</evidence>
<comment type="caution">
    <text evidence="8">The sequence shown here is derived from an EMBL/GenBank/DDBJ whole genome shotgun (WGS) entry which is preliminary data.</text>
</comment>
<evidence type="ECO:0000256" key="6">
    <source>
        <dbReference type="ARBA" id="ARBA00022833"/>
    </source>
</evidence>
<evidence type="ECO:0000256" key="3">
    <source>
        <dbReference type="ARBA" id="ARBA00022737"/>
    </source>
</evidence>
<accession>A0AAU9PYZ9</accession>
<dbReference type="Gene3D" id="3.30.40.10">
    <property type="entry name" value="Zinc/RING finger domain, C3HC4 (zinc finger)"/>
    <property type="match status" value="1"/>
</dbReference>
<name>A0AAU9PYZ9_9ASTR</name>
<dbReference type="InterPro" id="IPR044066">
    <property type="entry name" value="TRIAD_supradom"/>
</dbReference>
<dbReference type="InterPro" id="IPR018957">
    <property type="entry name" value="Znf_C3HC4_RING-type"/>
</dbReference>
<dbReference type="Proteomes" id="UP001157418">
    <property type="component" value="Unassembled WGS sequence"/>
</dbReference>
<evidence type="ECO:0000256" key="4">
    <source>
        <dbReference type="ARBA" id="ARBA00022771"/>
    </source>
</evidence>
<keyword evidence="9" id="KW-1185">Reference proteome</keyword>
<dbReference type="EMBL" id="CAKMRJ010005851">
    <property type="protein sequence ID" value="CAH1454725.1"/>
    <property type="molecule type" value="Genomic_DNA"/>
</dbReference>
<feature type="domain" description="RING-type" evidence="7">
    <location>
        <begin position="59"/>
        <end position="144"/>
    </location>
</feature>